<gene>
    <name evidence="1" type="ORF">APC1503_2150</name>
</gene>
<comment type="caution">
    <text evidence="1">The sequence shown here is derived from an EMBL/GenBank/DDBJ whole genome shotgun (WGS) entry which is preliminary data.</text>
</comment>
<accession>A0A2N0T4M9</accession>
<proteinExistence type="predicted"/>
<name>A0A2N0T4M9_BIFLN</name>
<dbReference type="AlphaFoldDB" id="A0A2N0T4M9"/>
<dbReference type="EMBL" id="PJDT01000033">
    <property type="protein sequence ID" value="PKC86734.1"/>
    <property type="molecule type" value="Genomic_DNA"/>
</dbReference>
<sequence>MLTLLAMIGLFLLVLGLVIVLLMGMFFSSDMGGMFVNVFNYATSTGIADLVTVGVMLVILFAAFAVQAVIWFFVSERMLESALPLIVQMIIELIVLIPIPAFFFTAWGLEYRWAGVLCVLIFALPALYNLGLNVYVKLEEIKENKNVKDV</sequence>
<evidence type="ECO:0000313" key="1">
    <source>
        <dbReference type="EMBL" id="PKC86734.1"/>
    </source>
</evidence>
<protein>
    <submittedName>
        <fullName evidence="1">Uncharacterized protein</fullName>
    </submittedName>
</protein>
<dbReference type="Proteomes" id="UP000232654">
    <property type="component" value="Unassembled WGS sequence"/>
</dbReference>
<reference evidence="1 2" key="1">
    <citation type="submission" date="2017-12" db="EMBL/GenBank/DDBJ databases">
        <title>Bifidobacterium longum APC/DPC strains.</title>
        <authorList>
            <person name="Arboleya S."/>
        </authorList>
    </citation>
    <scope>NUCLEOTIDE SEQUENCE [LARGE SCALE GENOMIC DNA]</scope>
    <source>
        <strain evidence="1 2">APC1503</strain>
    </source>
</reference>
<organism evidence="1 2">
    <name type="scientific">Bifidobacterium longum</name>
    <dbReference type="NCBI Taxonomy" id="216816"/>
    <lineage>
        <taxon>Bacteria</taxon>
        <taxon>Bacillati</taxon>
        <taxon>Actinomycetota</taxon>
        <taxon>Actinomycetes</taxon>
        <taxon>Bifidobacteriales</taxon>
        <taxon>Bifidobacteriaceae</taxon>
        <taxon>Bifidobacterium</taxon>
    </lineage>
</organism>
<evidence type="ECO:0000313" key="2">
    <source>
        <dbReference type="Proteomes" id="UP000232654"/>
    </source>
</evidence>
<dbReference type="RefSeq" id="WP_232781337.1">
    <property type="nucleotide sequence ID" value="NZ_CAXUAF010000007.1"/>
</dbReference>